<dbReference type="InterPro" id="IPR050090">
    <property type="entry name" value="Tyrosine_recombinase_XerCD"/>
</dbReference>
<dbReference type="GO" id="GO:0015074">
    <property type="term" value="P:DNA integration"/>
    <property type="evidence" value="ECO:0007669"/>
    <property type="project" value="UniProtKB-KW"/>
</dbReference>
<comment type="similarity">
    <text evidence="2">Belongs to the 'phage' integrase family.</text>
</comment>
<dbReference type="InterPro" id="IPR010998">
    <property type="entry name" value="Integrase_recombinase_N"/>
</dbReference>
<dbReference type="InterPro" id="IPR044068">
    <property type="entry name" value="CB"/>
</dbReference>
<evidence type="ECO:0000256" key="6">
    <source>
        <dbReference type="PROSITE-ProRule" id="PRU01248"/>
    </source>
</evidence>
<protein>
    <submittedName>
        <fullName evidence="9">Tyrosine-type recombinase/integrase</fullName>
    </submittedName>
</protein>
<reference evidence="9" key="1">
    <citation type="journal article" date="2021" name="Gut Microbes">
        <title>A synthetic consortium of 100 gut commensals modulates the composition and function in a colon model of the microbiome of elderly subjects.</title>
        <authorList>
            <person name="Perez M."/>
            <person name="Ntemiri A."/>
            <person name="Tan H."/>
            <person name="Harris H.M.B."/>
            <person name="Roager H.M."/>
            <person name="Ribiere C."/>
            <person name="O'Toole P.W."/>
        </authorList>
    </citation>
    <scope>NUCLEOTIDE SEQUENCE</scope>
    <source>
        <strain evidence="9">MCC335</strain>
    </source>
</reference>
<dbReference type="EMBL" id="WQPS01000063">
    <property type="protein sequence ID" value="MBT9812446.1"/>
    <property type="molecule type" value="Genomic_DNA"/>
</dbReference>
<sequence>MKEFQSIFKNELAEYLEISKGTISKDTLQNTHRVLLSFDSLLAGENAKGISETLINQWIRELHQANAPKTVSDKVSYLRKFLRYLRYKGYCVFIPDCPKTSDSYVPYIFSDEEIHTLLTSADNWAERHADQKTRQTDMEFCMLLRMLLGCGFRLGEPLAAKVNDVNFHAGTILIRHAKNNKQRVVPMDKTLTVMLERYCIAMGIKAEPESYLFPASRNEGAAVSKGTFDFRFRSLLWETGLYVPGKPHSKGQCLHCFRHYFAIHSFAQAEKNGRPADDSVPFLSVYLGHHDMDETEKYLKFSGDMFPEYVGLFEDYSAGVFTEVAYEEK</sequence>
<dbReference type="PROSITE" id="PS51900">
    <property type="entry name" value="CB"/>
    <property type="match status" value="1"/>
</dbReference>
<feature type="domain" description="Tyr recombinase" evidence="7">
    <location>
        <begin position="104"/>
        <end position="311"/>
    </location>
</feature>
<comment type="function">
    <text evidence="1">Site-specific tyrosine recombinase, which acts by catalyzing the cutting and rejoining of the recombining DNA molecules.</text>
</comment>
<dbReference type="AlphaFoldDB" id="A0AA41FII3"/>
<accession>A0AA41FII3</accession>
<dbReference type="PANTHER" id="PTHR30349">
    <property type="entry name" value="PHAGE INTEGRASE-RELATED"/>
    <property type="match status" value="1"/>
</dbReference>
<dbReference type="Gene3D" id="1.10.443.10">
    <property type="entry name" value="Intergrase catalytic core"/>
    <property type="match status" value="1"/>
</dbReference>
<dbReference type="Proteomes" id="UP000708338">
    <property type="component" value="Unassembled WGS sequence"/>
</dbReference>
<dbReference type="PANTHER" id="PTHR30349:SF64">
    <property type="entry name" value="PROPHAGE INTEGRASE INTD-RELATED"/>
    <property type="match status" value="1"/>
</dbReference>
<comment type="caution">
    <text evidence="9">The sequence shown here is derived from an EMBL/GenBank/DDBJ whole genome shotgun (WGS) entry which is preliminary data.</text>
</comment>
<feature type="domain" description="Core-binding (CB)" evidence="8">
    <location>
        <begin position="1"/>
        <end position="86"/>
    </location>
</feature>
<dbReference type="GO" id="GO:0003677">
    <property type="term" value="F:DNA binding"/>
    <property type="evidence" value="ECO:0007669"/>
    <property type="project" value="UniProtKB-UniRule"/>
</dbReference>
<dbReference type="InterPro" id="IPR002104">
    <property type="entry name" value="Integrase_catalytic"/>
</dbReference>
<name>A0AA41FII3_9FIRM</name>
<keyword evidence="3" id="KW-0229">DNA integration</keyword>
<dbReference type="Pfam" id="PF00589">
    <property type="entry name" value="Phage_integrase"/>
    <property type="match status" value="1"/>
</dbReference>
<evidence type="ECO:0000256" key="1">
    <source>
        <dbReference type="ARBA" id="ARBA00003283"/>
    </source>
</evidence>
<dbReference type="PROSITE" id="PS51898">
    <property type="entry name" value="TYR_RECOMBINASE"/>
    <property type="match status" value="1"/>
</dbReference>
<dbReference type="Gene3D" id="1.10.150.130">
    <property type="match status" value="1"/>
</dbReference>
<dbReference type="GO" id="GO:0006310">
    <property type="term" value="P:DNA recombination"/>
    <property type="evidence" value="ECO:0007669"/>
    <property type="project" value="UniProtKB-KW"/>
</dbReference>
<proteinExistence type="inferred from homology"/>
<evidence type="ECO:0000313" key="10">
    <source>
        <dbReference type="Proteomes" id="UP000708338"/>
    </source>
</evidence>
<dbReference type="Pfam" id="PF02899">
    <property type="entry name" value="Phage_int_SAM_1"/>
    <property type="match status" value="1"/>
</dbReference>
<evidence type="ECO:0000256" key="2">
    <source>
        <dbReference type="ARBA" id="ARBA00008857"/>
    </source>
</evidence>
<evidence type="ECO:0000256" key="4">
    <source>
        <dbReference type="ARBA" id="ARBA00023125"/>
    </source>
</evidence>
<organism evidence="9 10">
    <name type="scientific">Enterocloster citroniae</name>
    <dbReference type="NCBI Taxonomy" id="358743"/>
    <lineage>
        <taxon>Bacteria</taxon>
        <taxon>Bacillati</taxon>
        <taxon>Bacillota</taxon>
        <taxon>Clostridia</taxon>
        <taxon>Lachnospirales</taxon>
        <taxon>Lachnospiraceae</taxon>
        <taxon>Enterocloster</taxon>
    </lineage>
</organism>
<evidence type="ECO:0000256" key="3">
    <source>
        <dbReference type="ARBA" id="ARBA00022908"/>
    </source>
</evidence>
<dbReference type="InterPro" id="IPR011010">
    <property type="entry name" value="DNA_brk_join_enz"/>
</dbReference>
<keyword evidence="5" id="KW-0233">DNA recombination</keyword>
<evidence type="ECO:0000259" key="7">
    <source>
        <dbReference type="PROSITE" id="PS51898"/>
    </source>
</evidence>
<evidence type="ECO:0000256" key="5">
    <source>
        <dbReference type="ARBA" id="ARBA00023172"/>
    </source>
</evidence>
<evidence type="ECO:0000313" key="9">
    <source>
        <dbReference type="EMBL" id="MBT9812446.1"/>
    </source>
</evidence>
<dbReference type="InterPro" id="IPR013762">
    <property type="entry name" value="Integrase-like_cat_sf"/>
</dbReference>
<keyword evidence="4 6" id="KW-0238">DNA-binding</keyword>
<dbReference type="RefSeq" id="WP_215630279.1">
    <property type="nucleotide sequence ID" value="NZ_WQPS01000063.1"/>
</dbReference>
<gene>
    <name evidence="9" type="ORF">GPL26_22870</name>
</gene>
<dbReference type="InterPro" id="IPR004107">
    <property type="entry name" value="Integrase_SAM-like_N"/>
</dbReference>
<dbReference type="SUPFAM" id="SSF56349">
    <property type="entry name" value="DNA breaking-rejoining enzymes"/>
    <property type="match status" value="1"/>
</dbReference>
<evidence type="ECO:0000259" key="8">
    <source>
        <dbReference type="PROSITE" id="PS51900"/>
    </source>
</evidence>